<dbReference type="AlphaFoldDB" id="A0A4Q4Z0J3"/>
<evidence type="ECO:0000313" key="2">
    <source>
        <dbReference type="EMBL" id="RYP80615.1"/>
    </source>
</evidence>
<feature type="signal peptide" evidence="1">
    <location>
        <begin position="1"/>
        <end position="27"/>
    </location>
</feature>
<protein>
    <recommendedName>
        <fullName evidence="4">Allene oxide cyclase</fullName>
    </recommendedName>
</protein>
<feature type="chain" id="PRO_5039533408" description="Allene oxide cyclase" evidence="1">
    <location>
        <begin position="28"/>
        <end position="150"/>
    </location>
</feature>
<accession>A0A4Q4Z0J3</accession>
<evidence type="ECO:0000313" key="3">
    <source>
        <dbReference type="Proteomes" id="UP000295198"/>
    </source>
</evidence>
<evidence type="ECO:0008006" key="4">
    <source>
        <dbReference type="Google" id="ProtNLM"/>
    </source>
</evidence>
<dbReference type="Proteomes" id="UP000295198">
    <property type="component" value="Unassembled WGS sequence"/>
</dbReference>
<comment type="caution">
    <text evidence="2">The sequence shown here is derived from an EMBL/GenBank/DDBJ whole genome shotgun (WGS) entry which is preliminary data.</text>
</comment>
<gene>
    <name evidence="2" type="ORF">EKO23_24525</name>
</gene>
<evidence type="ECO:0000256" key="1">
    <source>
        <dbReference type="SAM" id="SignalP"/>
    </source>
</evidence>
<name>A0A4Q4Z0J3_9ACTN</name>
<dbReference type="EMBL" id="SDKM01000097">
    <property type="protein sequence ID" value="RYP80615.1"/>
    <property type="molecule type" value="Genomic_DNA"/>
</dbReference>
<proteinExistence type="predicted"/>
<reference evidence="2 3" key="1">
    <citation type="submission" date="2019-01" db="EMBL/GenBank/DDBJ databases">
        <title>Nocardioides guangzhouensis sp. nov., an actinobacterium isolated from soil.</title>
        <authorList>
            <person name="Fu Y."/>
            <person name="Cai Y."/>
            <person name="Lin Z."/>
            <person name="Chen P."/>
        </authorList>
    </citation>
    <scope>NUCLEOTIDE SEQUENCE [LARGE SCALE GENOMIC DNA]</scope>
    <source>
        <strain evidence="2 3">130</strain>
    </source>
</reference>
<dbReference type="RefSeq" id="WP_134721180.1">
    <property type="nucleotide sequence ID" value="NZ_SDKM01000097.1"/>
</dbReference>
<keyword evidence="1" id="KW-0732">Signal</keyword>
<organism evidence="2 3">
    <name type="scientific">Nocardioides guangzhouensis</name>
    <dbReference type="NCBI Taxonomy" id="2497878"/>
    <lineage>
        <taxon>Bacteria</taxon>
        <taxon>Bacillati</taxon>
        <taxon>Actinomycetota</taxon>
        <taxon>Actinomycetes</taxon>
        <taxon>Propionibacteriales</taxon>
        <taxon>Nocardioidaceae</taxon>
        <taxon>Nocardioides</taxon>
    </lineage>
</organism>
<sequence>MNRITLVAGAAAAAAAFVLTGAPAANAAAPTTFTITQTIDTNTPGDDPPLTTFTSSIPGCETGTFYDDVQVAAGNVDRPGQRNFIITTDYVCDSGDVITALKQAHLGMDSPLQLTGGTGQFAGIHGTGTDHVVSDVNGVITTVISGRLVG</sequence>
<keyword evidence="3" id="KW-1185">Reference proteome</keyword>